<dbReference type="Pfam" id="PF01738">
    <property type="entry name" value="DLH"/>
    <property type="match status" value="1"/>
</dbReference>
<name>A0A0U0W5M8_MYCBE</name>
<accession>A0A0U0W5M8</accession>
<dbReference type="OrthoDB" id="188362at2"/>
<dbReference type="InterPro" id="IPR051049">
    <property type="entry name" value="Dienelactone_hydrolase-like"/>
</dbReference>
<keyword evidence="2" id="KW-0378">Hydrolase</keyword>
<dbReference type="RefSeq" id="WP_085180043.1">
    <property type="nucleotide sequence ID" value="NZ_CSTD01000001.1"/>
</dbReference>
<dbReference type="Gene3D" id="3.40.50.1820">
    <property type="entry name" value="alpha/beta hydrolase"/>
    <property type="match status" value="1"/>
</dbReference>
<dbReference type="PANTHER" id="PTHR46623:SF6">
    <property type="entry name" value="ALPHA_BETA-HYDROLASES SUPERFAMILY PROTEIN"/>
    <property type="match status" value="1"/>
</dbReference>
<proteinExistence type="predicted"/>
<dbReference type="PANTHER" id="PTHR46623">
    <property type="entry name" value="CARBOXYMETHYLENEBUTENOLIDASE-RELATED"/>
    <property type="match status" value="1"/>
</dbReference>
<sequence length="251" mass="26638">MNAVSPDAIRAETISITGHGGDEIEAYRAMPLAEGSRGGIVWIHHMPGYDRATKEFVRRLAVNGYHAVAPNLYSREAPGASPDDAAAAARAAGGVPDDRLVGDVAGAVEHLRSLPGANGRFGVIGHCSGGRHAYLAACSLPFDAAVDCYGAFIVEDPPEGMPKAFKPILDLAPNLSCPLLGLFGLEDQFPSPDAVAALDAELNRLGKQHEFHSYEGAGHAFFAVDRPAYRVEAALDGWRHIDEFFATHLKG</sequence>
<dbReference type="InterPro" id="IPR029058">
    <property type="entry name" value="AB_hydrolase_fold"/>
</dbReference>
<reference evidence="2 3" key="1">
    <citation type="submission" date="2015-03" db="EMBL/GenBank/DDBJ databases">
        <authorList>
            <person name="Murphy D."/>
        </authorList>
    </citation>
    <scope>NUCLEOTIDE SEQUENCE [LARGE SCALE GENOMIC DNA]</scope>
    <source>
        <strain evidence="2 3">DSM 44277</strain>
    </source>
</reference>
<gene>
    <name evidence="2" type="ORF">BN971_01377</name>
</gene>
<evidence type="ECO:0000313" key="2">
    <source>
        <dbReference type="EMBL" id="CPR08853.1"/>
    </source>
</evidence>
<dbReference type="InterPro" id="IPR002925">
    <property type="entry name" value="Dienelactn_hydro"/>
</dbReference>
<dbReference type="SUPFAM" id="SSF53474">
    <property type="entry name" value="alpha/beta-Hydrolases"/>
    <property type="match status" value="1"/>
</dbReference>
<evidence type="ECO:0000313" key="3">
    <source>
        <dbReference type="Proteomes" id="UP000198875"/>
    </source>
</evidence>
<evidence type="ECO:0000259" key="1">
    <source>
        <dbReference type="Pfam" id="PF01738"/>
    </source>
</evidence>
<dbReference type="EMBL" id="CSTD01000001">
    <property type="protein sequence ID" value="CPR08853.1"/>
    <property type="molecule type" value="Genomic_DNA"/>
</dbReference>
<feature type="domain" description="Dienelactone hydrolase" evidence="1">
    <location>
        <begin position="24"/>
        <end position="248"/>
    </location>
</feature>
<dbReference type="Proteomes" id="UP000198875">
    <property type="component" value="Unassembled WGS sequence"/>
</dbReference>
<protein>
    <submittedName>
        <fullName evidence="2">Dienelactone hydrolase</fullName>
    </submittedName>
</protein>
<organism evidence="2 3">
    <name type="scientific">Mycobacterium bohemicum DSM 44277</name>
    <dbReference type="NCBI Taxonomy" id="1236609"/>
    <lineage>
        <taxon>Bacteria</taxon>
        <taxon>Bacillati</taxon>
        <taxon>Actinomycetota</taxon>
        <taxon>Actinomycetes</taxon>
        <taxon>Mycobacteriales</taxon>
        <taxon>Mycobacteriaceae</taxon>
        <taxon>Mycobacterium</taxon>
    </lineage>
</organism>
<dbReference type="AlphaFoldDB" id="A0A0U0W5M8"/>
<dbReference type="GO" id="GO:0016787">
    <property type="term" value="F:hydrolase activity"/>
    <property type="evidence" value="ECO:0007669"/>
    <property type="project" value="UniProtKB-KW"/>
</dbReference>